<keyword evidence="4" id="KW-1185">Reference proteome</keyword>
<sequence length="607" mass="69921">MHMPEGDPHPSTLHGFRGTRDPERSVTRSRSEMNKKQVKFEDIQPQDIPNPTEDNFPQRCITQLPDGVSHIYYTGNELTNRDSMRVHGTFTTVFKVWKDIAIIPAVRDAMVNIFGQFMDIRLGNSDNRLIHAFTERWCHLTTHGLFYPMRDNCNIDSSHMKSRNVSITHLRMYLTVTADREDDIIIARAFIIFMMGHLWFQTANDTVPLGYLAAVNDLNSAAQYDWGSTILASLYHGLDTAVTIGGAITGFVQLLPYWFYEYCGVGHPIVKEEIKHPAYPRLRAWERGNRRKTNDQTTNLFILGIYHINHRTVETITWEPWLDSTVSETDDVLNAKLLSRKRIPLQVPNGNYEYYLGDRCWKQLEGEVRILLDPPLSMLPHISPTALYEMKQAGFLDFRAGITPVVVTSASEDFSLPESEWDAQRLQKVKDELDIARMQIDSIYHQLYAHEKDAHKIYQGINGDNDFKDRKTYKILTREQRRANLKDDRLNHVESITINIARRTSHNSSLGNSVRSNNLSEDPDDPPIPQFVPQNFELDGSLYEGGTRPIGQKTFRKDLATQKALDEIIASGSSIQTMLMEMRLEKRKEKEERQEEEQKQINNGKPK</sequence>
<evidence type="ECO:0000313" key="3">
    <source>
        <dbReference type="EMBL" id="KAF6176107.1"/>
    </source>
</evidence>
<dbReference type="GO" id="GO:0010073">
    <property type="term" value="P:meristem maintenance"/>
    <property type="evidence" value="ECO:0007669"/>
    <property type="project" value="InterPro"/>
</dbReference>
<proteinExistence type="predicted"/>
<evidence type="ECO:0000256" key="1">
    <source>
        <dbReference type="SAM" id="MobiDB-lite"/>
    </source>
</evidence>
<feature type="compositionally biased region" description="Basic and acidic residues" evidence="1">
    <location>
        <begin position="18"/>
        <end position="42"/>
    </location>
</feature>
<dbReference type="Pfam" id="PF10536">
    <property type="entry name" value="PMD"/>
    <property type="match status" value="1"/>
</dbReference>
<dbReference type="PANTHER" id="PTHR46033:SF8">
    <property type="entry name" value="PROTEIN MAINTENANCE OF MERISTEMS-LIKE"/>
    <property type="match status" value="1"/>
</dbReference>
<dbReference type="Proteomes" id="UP000541444">
    <property type="component" value="Unassembled WGS sequence"/>
</dbReference>
<feature type="compositionally biased region" description="Basic and acidic residues" evidence="1">
    <location>
        <begin position="585"/>
        <end position="599"/>
    </location>
</feature>
<feature type="region of interest" description="Disordered" evidence="1">
    <location>
        <begin position="506"/>
        <end position="526"/>
    </location>
</feature>
<dbReference type="InterPro" id="IPR044824">
    <property type="entry name" value="MAIN-like"/>
</dbReference>
<feature type="region of interest" description="Disordered" evidence="1">
    <location>
        <begin position="1"/>
        <end position="56"/>
    </location>
</feature>
<accession>A0A7J7P9K3</accession>
<feature type="domain" description="Aminotransferase-like plant mobile" evidence="2">
    <location>
        <begin position="159"/>
        <end position="363"/>
    </location>
</feature>
<dbReference type="EMBL" id="JACGCM010000121">
    <property type="protein sequence ID" value="KAF6176107.1"/>
    <property type="molecule type" value="Genomic_DNA"/>
</dbReference>
<dbReference type="InterPro" id="IPR019557">
    <property type="entry name" value="AminoTfrase-like_pln_mobile"/>
</dbReference>
<gene>
    <name evidence="3" type="ORF">GIB67_000201</name>
</gene>
<evidence type="ECO:0000313" key="4">
    <source>
        <dbReference type="Proteomes" id="UP000541444"/>
    </source>
</evidence>
<organism evidence="3 4">
    <name type="scientific">Kingdonia uniflora</name>
    <dbReference type="NCBI Taxonomy" id="39325"/>
    <lineage>
        <taxon>Eukaryota</taxon>
        <taxon>Viridiplantae</taxon>
        <taxon>Streptophyta</taxon>
        <taxon>Embryophyta</taxon>
        <taxon>Tracheophyta</taxon>
        <taxon>Spermatophyta</taxon>
        <taxon>Magnoliopsida</taxon>
        <taxon>Ranunculales</taxon>
        <taxon>Circaeasteraceae</taxon>
        <taxon>Kingdonia</taxon>
    </lineage>
</organism>
<dbReference type="PANTHER" id="PTHR46033">
    <property type="entry name" value="PROTEIN MAIN-LIKE 2"/>
    <property type="match status" value="1"/>
</dbReference>
<feature type="compositionally biased region" description="Polar residues" evidence="1">
    <location>
        <begin position="506"/>
        <end position="520"/>
    </location>
</feature>
<reference evidence="3 4" key="1">
    <citation type="journal article" date="2020" name="IScience">
        <title>Genome Sequencing of the Endangered Kingdonia uniflora (Circaeasteraceae, Ranunculales) Reveals Potential Mechanisms of Evolutionary Specialization.</title>
        <authorList>
            <person name="Sun Y."/>
            <person name="Deng T."/>
            <person name="Zhang A."/>
            <person name="Moore M.J."/>
            <person name="Landis J.B."/>
            <person name="Lin N."/>
            <person name="Zhang H."/>
            <person name="Zhang X."/>
            <person name="Huang J."/>
            <person name="Zhang X."/>
            <person name="Sun H."/>
            <person name="Wang H."/>
        </authorList>
    </citation>
    <scope>NUCLEOTIDE SEQUENCE [LARGE SCALE GENOMIC DNA]</scope>
    <source>
        <strain evidence="3">TB1705</strain>
        <tissue evidence="3">Leaf</tissue>
    </source>
</reference>
<evidence type="ECO:0000259" key="2">
    <source>
        <dbReference type="Pfam" id="PF10536"/>
    </source>
</evidence>
<protein>
    <recommendedName>
        <fullName evidence="2">Aminotransferase-like plant mobile domain-containing protein</fullName>
    </recommendedName>
</protein>
<dbReference type="AlphaFoldDB" id="A0A7J7P9K3"/>
<feature type="region of interest" description="Disordered" evidence="1">
    <location>
        <begin position="585"/>
        <end position="607"/>
    </location>
</feature>
<comment type="caution">
    <text evidence="3">The sequence shown here is derived from an EMBL/GenBank/DDBJ whole genome shotgun (WGS) entry which is preliminary data.</text>
</comment>
<name>A0A7J7P9K3_9MAGN</name>